<protein>
    <submittedName>
        <fullName evidence="1">Uncharacterized protein</fullName>
    </submittedName>
</protein>
<reference evidence="1 2" key="1">
    <citation type="submission" date="2018-01" db="EMBL/GenBank/DDBJ databases">
        <title>Whole genome sequencing of Histamine producing bacteria.</title>
        <authorList>
            <person name="Butler K."/>
        </authorList>
    </citation>
    <scope>NUCLEOTIDE SEQUENCE [LARGE SCALE GENOMIC DNA]</scope>
    <source>
        <strain evidence="1 2">A6-1</strain>
    </source>
</reference>
<proteinExistence type="predicted"/>
<comment type="caution">
    <text evidence="1">The sequence shown here is derived from an EMBL/GenBank/DDBJ whole genome shotgun (WGS) entry which is preliminary data.</text>
</comment>
<name>A0ABX5H5P9_PHOAN</name>
<dbReference type="EMBL" id="PYOU01000006">
    <property type="protein sequence ID" value="PSX10964.1"/>
    <property type="molecule type" value="Genomic_DNA"/>
</dbReference>
<dbReference type="Proteomes" id="UP000240989">
    <property type="component" value="Unassembled WGS sequence"/>
</dbReference>
<gene>
    <name evidence="1" type="ORF">C0W27_10045</name>
</gene>
<accession>A0ABX5H5P9</accession>
<sequence length="92" mass="10359">MVLSVKKISLKPVMFYSLSENRQLESGLGLTYSHYKYTSSSHDEYEHELNDDIEINLPRSGGESKKDSALGIVASIGVDYNLYRNIHTGAFE</sequence>
<keyword evidence="2" id="KW-1185">Reference proteome</keyword>
<organism evidence="1 2">
    <name type="scientific">Photobacterium angustum</name>
    <dbReference type="NCBI Taxonomy" id="661"/>
    <lineage>
        <taxon>Bacteria</taxon>
        <taxon>Pseudomonadati</taxon>
        <taxon>Pseudomonadota</taxon>
        <taxon>Gammaproteobacteria</taxon>
        <taxon>Vibrionales</taxon>
        <taxon>Vibrionaceae</taxon>
        <taxon>Photobacterium</taxon>
    </lineage>
</organism>
<evidence type="ECO:0000313" key="1">
    <source>
        <dbReference type="EMBL" id="PSX10964.1"/>
    </source>
</evidence>
<evidence type="ECO:0000313" key="2">
    <source>
        <dbReference type="Proteomes" id="UP000240989"/>
    </source>
</evidence>